<evidence type="ECO:0000256" key="1">
    <source>
        <dbReference type="ARBA" id="ARBA00006821"/>
    </source>
</evidence>
<dbReference type="EMBL" id="FNGA01000003">
    <property type="protein sequence ID" value="SDL20676.1"/>
    <property type="molecule type" value="Genomic_DNA"/>
</dbReference>
<proteinExistence type="inferred from homology"/>
<evidence type="ECO:0000256" key="2">
    <source>
        <dbReference type="ARBA" id="ARBA00023277"/>
    </source>
</evidence>
<evidence type="ECO:0000313" key="4">
    <source>
        <dbReference type="EMBL" id="SDL20676.1"/>
    </source>
</evidence>
<reference evidence="5" key="1">
    <citation type="submission" date="2016-10" db="EMBL/GenBank/DDBJ databases">
        <authorList>
            <person name="Varghese N."/>
            <person name="Submissions S."/>
        </authorList>
    </citation>
    <scope>NUCLEOTIDE SEQUENCE [LARGE SCALE GENOMIC DNA]</scope>
    <source>
        <strain evidence="5">DSM 16995</strain>
    </source>
</reference>
<dbReference type="Pfam" id="PF03065">
    <property type="entry name" value="Glyco_hydro_57"/>
    <property type="match status" value="1"/>
</dbReference>
<keyword evidence="5" id="KW-1185">Reference proteome</keyword>
<comment type="similarity">
    <text evidence="1">Belongs to the glycosyl hydrolase 57 family.</text>
</comment>
<sequence length="745" mass="84276">MSGKFLCVHGHFYQPPREDPWLDMIFPEGSAAPFRHWNERICSESYGPLAWARRMGDKGIFDIINCYEWMSFNVGPTLFRWIERAEPELYAKIIEADAKSLERWGHGNAIAQIYHHVIMPLASDLDKETEVAWAIADFESRFNRKPEGMWLSETACNTASLEALAAQGVVYTLLAPRQAEALAELNSNDWHQVDEGSLNIKEPYLVELPSGKTISVFFYDGGLSQAVAFEGLLKNGEDFWNKLSGASGEGLLSIGTDGETYGHHVEFGEMALAYILSQGATGRDDLNLTNYGAYLAQNPPTRKVKIREDSSWSCYHGVERWRSDCGCCTGGHDGWNQQWRKPLRDGLNEIKTLMDRHFFAVGKNVFNDPRKALVEYGAVLSGSINQADFFKLYFKCKEGSLQADLGWKLLSMQKWALSSFASCGWFFDDLARLEPLNDMSFALRAMEIAESTGLIGLEEKFLQIMAEAKSNEERYGSGVDLWNSKIKPQKDTSGSLIAQGLIRLSAEGAFPVPGEEGRVDWPGASVSITLESNLGSRLKGEAAIRWALESAVNTYKWEWTKEPSVISGEVQIKGIKNGYSEVFKLDQLSWKKRQSLSMAWVKRVSDNSWDRKLLPVIEYGPDIFLGYEDYQSTQIWEQKWKELWSPLVWTYLFTDVLACDDFIAFIKETGRDHPDSAALTERMSTTLCDMLHNQVFMWDKVAEVLSKAKTIEFSLNIWKLQTCYWDKAQNGTVSAELSELLGFDL</sequence>
<protein>
    <submittedName>
        <fullName evidence="4">Glycosyl hydrolase family 57</fullName>
    </submittedName>
</protein>
<name>A0A1G9I6F6_9BACT</name>
<dbReference type="Pfam" id="PF12055">
    <property type="entry name" value="DUF3536"/>
    <property type="match status" value="1"/>
</dbReference>
<dbReference type="CDD" id="cd10797">
    <property type="entry name" value="GH57N_APU_like_1"/>
    <property type="match status" value="1"/>
</dbReference>
<dbReference type="PANTHER" id="PTHR36306">
    <property type="entry name" value="ALPHA-AMYLASE-RELATED-RELATED"/>
    <property type="match status" value="1"/>
</dbReference>
<dbReference type="Proteomes" id="UP000199053">
    <property type="component" value="Unassembled WGS sequence"/>
</dbReference>
<dbReference type="InterPro" id="IPR021923">
    <property type="entry name" value="DUF3536"/>
</dbReference>
<accession>A0A1G9I6F6</accession>
<organism evidence="4 5">
    <name type="scientific">Maridesulfovibrio ferrireducens</name>
    <dbReference type="NCBI Taxonomy" id="246191"/>
    <lineage>
        <taxon>Bacteria</taxon>
        <taxon>Pseudomonadati</taxon>
        <taxon>Thermodesulfobacteriota</taxon>
        <taxon>Desulfovibrionia</taxon>
        <taxon>Desulfovibrionales</taxon>
        <taxon>Desulfovibrionaceae</taxon>
        <taxon>Maridesulfovibrio</taxon>
    </lineage>
</organism>
<dbReference type="InterPro" id="IPR004300">
    <property type="entry name" value="Glyco_hydro_57_N"/>
</dbReference>
<keyword evidence="2" id="KW-0119">Carbohydrate metabolism</keyword>
<dbReference type="PANTHER" id="PTHR36306:SF3">
    <property type="entry name" value="GLYCOSIDE HYDROLASE FAMILY 57"/>
    <property type="match status" value="1"/>
</dbReference>
<dbReference type="GO" id="GO:0016787">
    <property type="term" value="F:hydrolase activity"/>
    <property type="evidence" value="ECO:0007669"/>
    <property type="project" value="UniProtKB-KW"/>
</dbReference>
<dbReference type="InterPro" id="IPR052046">
    <property type="entry name" value="GH57_Enzymes"/>
</dbReference>
<dbReference type="GO" id="GO:0005975">
    <property type="term" value="P:carbohydrate metabolic process"/>
    <property type="evidence" value="ECO:0007669"/>
    <property type="project" value="InterPro"/>
</dbReference>
<dbReference type="SUPFAM" id="SSF88713">
    <property type="entry name" value="Glycoside hydrolase/deacetylase"/>
    <property type="match status" value="1"/>
</dbReference>
<keyword evidence="4" id="KW-0378">Hydrolase</keyword>
<evidence type="ECO:0000313" key="5">
    <source>
        <dbReference type="Proteomes" id="UP000199053"/>
    </source>
</evidence>
<dbReference type="AlphaFoldDB" id="A0A1G9I6F6"/>
<dbReference type="InterPro" id="IPR011330">
    <property type="entry name" value="Glyco_hydro/deAcase_b/a-brl"/>
</dbReference>
<dbReference type="Gene3D" id="3.20.110.20">
    <property type="match status" value="1"/>
</dbReference>
<dbReference type="RefSeq" id="WP_092161503.1">
    <property type="nucleotide sequence ID" value="NZ_FNGA01000003.1"/>
</dbReference>
<dbReference type="STRING" id="246191.SAMN05660337_2462"/>
<gene>
    <name evidence="4" type="ORF">SAMN05660337_2462</name>
</gene>
<dbReference type="OrthoDB" id="9757977at2"/>
<feature type="domain" description="Glycoside hydrolase family 57 N-terminal" evidence="3">
    <location>
        <begin position="76"/>
        <end position="272"/>
    </location>
</feature>
<evidence type="ECO:0000259" key="3">
    <source>
        <dbReference type="Pfam" id="PF03065"/>
    </source>
</evidence>